<feature type="compositionally biased region" description="Basic residues" evidence="1">
    <location>
        <begin position="72"/>
        <end position="91"/>
    </location>
</feature>
<protein>
    <submittedName>
        <fullName evidence="2">Uncharacterized protein</fullName>
    </submittedName>
</protein>
<reference evidence="2 3" key="1">
    <citation type="journal article" date="2019" name="Commun. Biol.">
        <title>The bagworm genome reveals a unique fibroin gene that provides high tensile strength.</title>
        <authorList>
            <person name="Kono N."/>
            <person name="Nakamura H."/>
            <person name="Ohtoshi R."/>
            <person name="Tomita M."/>
            <person name="Numata K."/>
            <person name="Arakawa K."/>
        </authorList>
    </citation>
    <scope>NUCLEOTIDE SEQUENCE [LARGE SCALE GENOMIC DNA]</scope>
</reference>
<organism evidence="2 3">
    <name type="scientific">Eumeta variegata</name>
    <name type="common">Bagworm moth</name>
    <name type="synonym">Eumeta japonica</name>
    <dbReference type="NCBI Taxonomy" id="151549"/>
    <lineage>
        <taxon>Eukaryota</taxon>
        <taxon>Metazoa</taxon>
        <taxon>Ecdysozoa</taxon>
        <taxon>Arthropoda</taxon>
        <taxon>Hexapoda</taxon>
        <taxon>Insecta</taxon>
        <taxon>Pterygota</taxon>
        <taxon>Neoptera</taxon>
        <taxon>Endopterygota</taxon>
        <taxon>Lepidoptera</taxon>
        <taxon>Glossata</taxon>
        <taxon>Ditrysia</taxon>
        <taxon>Tineoidea</taxon>
        <taxon>Psychidae</taxon>
        <taxon>Oiketicinae</taxon>
        <taxon>Eumeta</taxon>
    </lineage>
</organism>
<gene>
    <name evidence="2" type="ORF">EVAR_29360_1</name>
</gene>
<evidence type="ECO:0000313" key="2">
    <source>
        <dbReference type="EMBL" id="GBP50601.1"/>
    </source>
</evidence>
<dbReference type="AlphaFoldDB" id="A0A4C1WHF2"/>
<evidence type="ECO:0000256" key="1">
    <source>
        <dbReference type="SAM" id="MobiDB-lite"/>
    </source>
</evidence>
<dbReference type="EMBL" id="BGZK01000568">
    <property type="protein sequence ID" value="GBP50601.1"/>
    <property type="molecule type" value="Genomic_DNA"/>
</dbReference>
<proteinExistence type="predicted"/>
<feature type="region of interest" description="Disordered" evidence="1">
    <location>
        <begin position="179"/>
        <end position="203"/>
    </location>
</feature>
<evidence type="ECO:0000313" key="3">
    <source>
        <dbReference type="Proteomes" id="UP000299102"/>
    </source>
</evidence>
<accession>A0A4C1WHF2</accession>
<comment type="caution">
    <text evidence="2">The sequence shown here is derived from an EMBL/GenBank/DDBJ whole genome shotgun (WGS) entry which is preliminary data.</text>
</comment>
<dbReference type="Proteomes" id="UP000299102">
    <property type="component" value="Unassembled WGS sequence"/>
</dbReference>
<name>A0A4C1WHF2_EUMVA</name>
<sequence length="203" mass="22652">MLSTYILSLSELPRVVSGFNHIILRRIVPRSVYYRLRALDLYVALLPQRASGGDKGLGALIAPIELARATKRQRQLVRRRRRTARGHRKSHPTGPGMIGRFNCEARHTASRSRAYGEKLRKTTAKFRDVRCPIPRATGSGPPPDARVSSYRIYLIHVCASSCATLSLCTPAHLPLPPAAKRLRASPSNRNGLRNARRDGQILF</sequence>
<keyword evidence="3" id="KW-1185">Reference proteome</keyword>
<feature type="region of interest" description="Disordered" evidence="1">
    <location>
        <begin position="72"/>
        <end position="100"/>
    </location>
</feature>